<dbReference type="GO" id="GO:0016209">
    <property type="term" value="F:antioxidant activity"/>
    <property type="evidence" value="ECO:0007669"/>
    <property type="project" value="InterPro"/>
</dbReference>
<evidence type="ECO:0000259" key="2">
    <source>
        <dbReference type="PROSITE" id="PS51352"/>
    </source>
</evidence>
<sequence>MKINDRMPDLDESGTWINSSGVRTEDLIGQIPTLIYFWSISCELCEKSLPLINQLRDELQGKLQVISVHTSLSESDNNLPAIREAALEKNITEPLFVDLDETLSTTFNFRYVPAYYVFDENGMLRHSQSGSGNIHLLRRRLERVLKENS</sequence>
<evidence type="ECO:0000256" key="1">
    <source>
        <dbReference type="ARBA" id="ARBA00023157"/>
    </source>
</evidence>
<dbReference type="PANTHER" id="PTHR42852:SF12">
    <property type="entry name" value="THIOL-DISULFIDE OXIDOREDUCTASE YKUV"/>
    <property type="match status" value="1"/>
</dbReference>
<dbReference type="RefSeq" id="WP_149473839.1">
    <property type="nucleotide sequence ID" value="NZ_JAGGMB010000006.1"/>
</dbReference>
<feature type="domain" description="Thioredoxin" evidence="2">
    <location>
        <begin position="1"/>
        <end position="146"/>
    </location>
</feature>
<protein>
    <submittedName>
        <fullName evidence="3">Thiol-disulfide isomerase/thioredoxin</fullName>
    </submittedName>
</protein>
<dbReference type="Gene3D" id="3.40.30.10">
    <property type="entry name" value="Glutaredoxin"/>
    <property type="match status" value="1"/>
</dbReference>
<organism evidence="3 4">
    <name type="scientific">Oceanobacillus polygoni</name>
    <dbReference type="NCBI Taxonomy" id="1235259"/>
    <lineage>
        <taxon>Bacteria</taxon>
        <taxon>Bacillati</taxon>
        <taxon>Bacillota</taxon>
        <taxon>Bacilli</taxon>
        <taxon>Bacillales</taxon>
        <taxon>Bacillaceae</taxon>
        <taxon>Oceanobacillus</taxon>
    </lineage>
</organism>
<dbReference type="PROSITE" id="PS51352">
    <property type="entry name" value="THIOREDOXIN_2"/>
    <property type="match status" value="1"/>
</dbReference>
<dbReference type="PANTHER" id="PTHR42852">
    <property type="entry name" value="THIOL:DISULFIDE INTERCHANGE PROTEIN DSBE"/>
    <property type="match status" value="1"/>
</dbReference>
<dbReference type="SUPFAM" id="SSF52833">
    <property type="entry name" value="Thioredoxin-like"/>
    <property type="match status" value="1"/>
</dbReference>
<keyword evidence="4" id="KW-1185">Reference proteome</keyword>
<dbReference type="InterPro" id="IPR050553">
    <property type="entry name" value="Thioredoxin_ResA/DsbE_sf"/>
</dbReference>
<dbReference type="Pfam" id="PF00578">
    <property type="entry name" value="AhpC-TSA"/>
    <property type="match status" value="1"/>
</dbReference>
<dbReference type="AlphaFoldDB" id="A0A9X0YS11"/>
<keyword evidence="3" id="KW-0413">Isomerase</keyword>
<reference evidence="3" key="1">
    <citation type="submission" date="2021-03" db="EMBL/GenBank/DDBJ databases">
        <title>Genomic Encyclopedia of Type Strains, Phase IV (KMG-IV): sequencing the most valuable type-strain genomes for metagenomic binning, comparative biology and taxonomic classification.</title>
        <authorList>
            <person name="Goeker M."/>
        </authorList>
    </citation>
    <scope>NUCLEOTIDE SEQUENCE</scope>
    <source>
        <strain evidence="3">DSM 107338</strain>
    </source>
</reference>
<dbReference type="CDD" id="cd02966">
    <property type="entry name" value="TlpA_like_family"/>
    <property type="match status" value="1"/>
</dbReference>
<dbReference type="OrthoDB" id="9811352at2"/>
<evidence type="ECO:0000313" key="3">
    <source>
        <dbReference type="EMBL" id="MBP2077918.1"/>
    </source>
</evidence>
<keyword evidence="1" id="KW-1015">Disulfide bond</keyword>
<comment type="caution">
    <text evidence="3">The sequence shown here is derived from an EMBL/GenBank/DDBJ whole genome shotgun (WGS) entry which is preliminary data.</text>
</comment>
<dbReference type="GO" id="GO:0016853">
    <property type="term" value="F:isomerase activity"/>
    <property type="evidence" value="ECO:0007669"/>
    <property type="project" value="UniProtKB-KW"/>
</dbReference>
<dbReference type="EMBL" id="JAGGMB010000006">
    <property type="protein sequence ID" value="MBP2077918.1"/>
    <property type="molecule type" value="Genomic_DNA"/>
</dbReference>
<dbReference type="InterPro" id="IPR000866">
    <property type="entry name" value="AhpC/TSA"/>
</dbReference>
<accession>A0A9X0YS11</accession>
<dbReference type="InterPro" id="IPR013766">
    <property type="entry name" value="Thioredoxin_domain"/>
</dbReference>
<dbReference type="Proteomes" id="UP001138793">
    <property type="component" value="Unassembled WGS sequence"/>
</dbReference>
<dbReference type="GO" id="GO:0016491">
    <property type="term" value="F:oxidoreductase activity"/>
    <property type="evidence" value="ECO:0007669"/>
    <property type="project" value="InterPro"/>
</dbReference>
<dbReference type="InterPro" id="IPR036249">
    <property type="entry name" value="Thioredoxin-like_sf"/>
</dbReference>
<proteinExistence type="predicted"/>
<name>A0A9X0YS11_9BACI</name>
<gene>
    <name evidence="3" type="ORF">J2Z64_002173</name>
</gene>
<evidence type="ECO:0000313" key="4">
    <source>
        <dbReference type="Proteomes" id="UP001138793"/>
    </source>
</evidence>